<feature type="compositionally biased region" description="Low complexity" evidence="1">
    <location>
        <begin position="515"/>
        <end position="527"/>
    </location>
</feature>
<feature type="compositionally biased region" description="Low complexity" evidence="1">
    <location>
        <begin position="256"/>
        <end position="267"/>
    </location>
</feature>
<feature type="region of interest" description="Disordered" evidence="1">
    <location>
        <begin position="1"/>
        <end position="22"/>
    </location>
</feature>
<dbReference type="EMBL" id="BMAW01078544">
    <property type="protein sequence ID" value="GFU11473.1"/>
    <property type="molecule type" value="Genomic_DNA"/>
</dbReference>
<evidence type="ECO:0000259" key="2">
    <source>
        <dbReference type="PROSITE" id="PS00028"/>
    </source>
</evidence>
<reference evidence="3" key="1">
    <citation type="submission" date="2020-08" db="EMBL/GenBank/DDBJ databases">
        <title>Multicomponent nature underlies the extraordinary mechanical properties of spider dragline silk.</title>
        <authorList>
            <person name="Kono N."/>
            <person name="Nakamura H."/>
            <person name="Mori M."/>
            <person name="Yoshida Y."/>
            <person name="Ohtoshi R."/>
            <person name="Malay A.D."/>
            <person name="Moran D.A.P."/>
            <person name="Tomita M."/>
            <person name="Numata K."/>
            <person name="Arakawa K."/>
        </authorList>
    </citation>
    <scope>NUCLEOTIDE SEQUENCE</scope>
</reference>
<feature type="non-terminal residue" evidence="3">
    <location>
        <position position="1"/>
    </location>
</feature>
<dbReference type="AlphaFoldDB" id="A0A8X6UHT8"/>
<evidence type="ECO:0000256" key="1">
    <source>
        <dbReference type="SAM" id="MobiDB-lite"/>
    </source>
</evidence>
<comment type="caution">
    <text evidence="3">The sequence shown here is derived from an EMBL/GenBank/DDBJ whole genome shotgun (WGS) entry which is preliminary data.</text>
</comment>
<dbReference type="InterPro" id="IPR013087">
    <property type="entry name" value="Znf_C2H2_type"/>
</dbReference>
<feature type="compositionally biased region" description="Pro residues" evidence="1">
    <location>
        <begin position="537"/>
        <end position="549"/>
    </location>
</feature>
<dbReference type="SMART" id="SM00355">
    <property type="entry name" value="ZnF_C2H2"/>
    <property type="match status" value="2"/>
</dbReference>
<evidence type="ECO:0000313" key="4">
    <source>
        <dbReference type="Proteomes" id="UP000887013"/>
    </source>
</evidence>
<gene>
    <name evidence="3" type="ORF">NPIL_117971</name>
</gene>
<evidence type="ECO:0000313" key="3">
    <source>
        <dbReference type="EMBL" id="GFU11473.1"/>
    </source>
</evidence>
<organism evidence="3 4">
    <name type="scientific">Nephila pilipes</name>
    <name type="common">Giant wood spider</name>
    <name type="synonym">Nephila maculata</name>
    <dbReference type="NCBI Taxonomy" id="299642"/>
    <lineage>
        <taxon>Eukaryota</taxon>
        <taxon>Metazoa</taxon>
        <taxon>Ecdysozoa</taxon>
        <taxon>Arthropoda</taxon>
        <taxon>Chelicerata</taxon>
        <taxon>Arachnida</taxon>
        <taxon>Araneae</taxon>
        <taxon>Araneomorphae</taxon>
        <taxon>Entelegynae</taxon>
        <taxon>Araneoidea</taxon>
        <taxon>Nephilidae</taxon>
        <taxon>Nephila</taxon>
    </lineage>
</organism>
<feature type="region of interest" description="Disordered" evidence="1">
    <location>
        <begin position="256"/>
        <end position="312"/>
    </location>
</feature>
<dbReference type="PROSITE" id="PS00028">
    <property type="entry name" value="ZINC_FINGER_C2H2_1"/>
    <property type="match status" value="1"/>
</dbReference>
<sequence length="549" mass="59938">MASTTPLNIPTSLSQEPKSSTPIALRTRRCQTQVSFIKAAHLKQCRICPASFPSLQKLKSHVLGHKPNTKRGKAIEAIDSLLMAPGTHNTTPTSSQAHSGKEPTKLFSKFQQVFPELFKENVPNRNPPCVTSSLKKRGTKNVTIESNTDNSQPDTIGMEIKNCVHHLITTVTQETQNVSSPVAASYSELQEDLFLSTSSSSEASTPPSHQEYEPTFNQEIFPLLPTTTIPSPIIAHRRIQFLSNPIIAQVNIEINNQPTPSTNNSSPKLRLPDNEVPVPSQAPLSVQIKTPVNSSPSSEPPPSPNNLSQKSHSLEEEISILDIILPNTQESYQTSTPASTQEVQATTATPPHVTPIVQEVNEETSITNNLPSHLPHSLSSNCQPHPGEESVLDLILTNSQEPLELEDCRITGTPSKISPLTSPKQPTQTQENKYEIAASNGQCLLCLKSIDKGNLLQHLYHHKPSPTRAKCLEGFRASFPPDKLPKRTIATSSPTTITAIEKTFREKFPDLPVFNENSSSSNSSDESILMAKLDSPPTGPPPVSPFKRA</sequence>
<feature type="region of interest" description="Disordered" evidence="1">
    <location>
        <begin position="510"/>
        <end position="549"/>
    </location>
</feature>
<dbReference type="Proteomes" id="UP000887013">
    <property type="component" value="Unassembled WGS sequence"/>
</dbReference>
<protein>
    <recommendedName>
        <fullName evidence="2">C2H2-type domain-containing protein</fullName>
    </recommendedName>
</protein>
<keyword evidence="4" id="KW-1185">Reference proteome</keyword>
<name>A0A8X6UHT8_NEPPI</name>
<feature type="domain" description="C2H2-type" evidence="2">
    <location>
        <begin position="45"/>
        <end position="65"/>
    </location>
</feature>
<accession>A0A8X6UHT8</accession>
<proteinExistence type="predicted"/>